<reference evidence="2" key="2">
    <citation type="submission" date="2023-01" db="EMBL/GenBank/DDBJ databases">
        <title>Draft genome sequence of Agaribacter marinus strain NBRC 110023.</title>
        <authorList>
            <person name="Sun Q."/>
            <person name="Mori K."/>
        </authorList>
    </citation>
    <scope>NUCLEOTIDE SEQUENCE</scope>
    <source>
        <strain evidence="2">NBRC 110023</strain>
    </source>
</reference>
<dbReference type="Proteomes" id="UP001156601">
    <property type="component" value="Unassembled WGS sequence"/>
</dbReference>
<name>A0AA37T1N3_9ALTE</name>
<keyword evidence="1" id="KW-0472">Membrane</keyword>
<evidence type="ECO:0000313" key="2">
    <source>
        <dbReference type="EMBL" id="GLR72225.1"/>
    </source>
</evidence>
<dbReference type="RefSeq" id="WP_284218624.1">
    <property type="nucleotide sequence ID" value="NZ_BSOT01000009.1"/>
</dbReference>
<keyword evidence="1" id="KW-1133">Transmembrane helix</keyword>
<protein>
    <submittedName>
        <fullName evidence="2">Uncharacterized protein</fullName>
    </submittedName>
</protein>
<dbReference type="EMBL" id="BSOT01000009">
    <property type="protein sequence ID" value="GLR72225.1"/>
    <property type="molecule type" value="Genomic_DNA"/>
</dbReference>
<reference evidence="2" key="1">
    <citation type="journal article" date="2014" name="Int. J. Syst. Evol. Microbiol.">
        <title>Complete genome sequence of Corynebacterium casei LMG S-19264T (=DSM 44701T), isolated from a smear-ripened cheese.</title>
        <authorList>
            <consortium name="US DOE Joint Genome Institute (JGI-PGF)"/>
            <person name="Walter F."/>
            <person name="Albersmeier A."/>
            <person name="Kalinowski J."/>
            <person name="Ruckert C."/>
        </authorList>
    </citation>
    <scope>NUCLEOTIDE SEQUENCE</scope>
    <source>
        <strain evidence="2">NBRC 110023</strain>
    </source>
</reference>
<organism evidence="2 3">
    <name type="scientific">Agaribacter marinus</name>
    <dbReference type="NCBI Taxonomy" id="1431249"/>
    <lineage>
        <taxon>Bacteria</taxon>
        <taxon>Pseudomonadati</taxon>
        <taxon>Pseudomonadota</taxon>
        <taxon>Gammaproteobacteria</taxon>
        <taxon>Alteromonadales</taxon>
        <taxon>Alteromonadaceae</taxon>
        <taxon>Agaribacter</taxon>
    </lineage>
</organism>
<feature type="transmembrane region" description="Helical" evidence="1">
    <location>
        <begin position="6"/>
        <end position="23"/>
    </location>
</feature>
<accession>A0AA37T1N3</accession>
<gene>
    <name evidence="2" type="ORF">GCM10007852_31330</name>
</gene>
<keyword evidence="3" id="KW-1185">Reference proteome</keyword>
<evidence type="ECO:0000256" key="1">
    <source>
        <dbReference type="SAM" id="Phobius"/>
    </source>
</evidence>
<sequence length="111" mass="12996">MDSYLIFTVILFIYVALRGYTHFKHKDKNVFEAEDHFIVVYPTKHMSFRFLRPLKIEIISIKTIQVAGTCISLFTKSGNATDVWIRKKHLELVIKNIQETLPNAELVEVDR</sequence>
<comment type="caution">
    <text evidence="2">The sequence shown here is derived from an EMBL/GenBank/DDBJ whole genome shotgun (WGS) entry which is preliminary data.</text>
</comment>
<keyword evidence="1" id="KW-0812">Transmembrane</keyword>
<evidence type="ECO:0000313" key="3">
    <source>
        <dbReference type="Proteomes" id="UP001156601"/>
    </source>
</evidence>
<dbReference type="AlphaFoldDB" id="A0AA37T1N3"/>
<proteinExistence type="predicted"/>